<dbReference type="GO" id="GO:0030424">
    <property type="term" value="C:axon"/>
    <property type="evidence" value="ECO:0007669"/>
    <property type="project" value="UniProtKB-SubCell"/>
</dbReference>
<dbReference type="STRING" id="407821.A0A087U9T7"/>
<comment type="subcellular location">
    <subcellularLocation>
        <location evidence="1">Cytoplasm</location>
        <location evidence="1">Cytoskeleton</location>
    </subcellularLocation>
    <subcellularLocation>
        <location evidence="8">Presynapse</location>
    </subcellularLocation>
</comment>
<evidence type="ECO:0000256" key="3">
    <source>
        <dbReference type="ARBA" id="ARBA00022553"/>
    </source>
</evidence>
<evidence type="ECO:0000256" key="6">
    <source>
        <dbReference type="ARBA" id="ARBA00023212"/>
    </source>
</evidence>
<evidence type="ECO:0000256" key="2">
    <source>
        <dbReference type="ARBA" id="ARBA00022490"/>
    </source>
</evidence>
<evidence type="ECO:0000256" key="5">
    <source>
        <dbReference type="ARBA" id="ARBA00023054"/>
    </source>
</evidence>
<feature type="compositionally biased region" description="Polar residues" evidence="10">
    <location>
        <begin position="37"/>
        <end position="73"/>
    </location>
</feature>
<evidence type="ECO:0000256" key="4">
    <source>
        <dbReference type="ARBA" id="ARBA00023018"/>
    </source>
</evidence>
<dbReference type="AlphaFoldDB" id="A0A087U9T7"/>
<dbReference type="GO" id="GO:0098882">
    <property type="term" value="F:structural constituent of presynaptic active zone"/>
    <property type="evidence" value="ECO:0007669"/>
    <property type="project" value="TreeGrafter"/>
</dbReference>
<dbReference type="Proteomes" id="UP000054359">
    <property type="component" value="Unassembled WGS sequence"/>
</dbReference>
<evidence type="ECO:0000313" key="12">
    <source>
        <dbReference type="Proteomes" id="UP000054359"/>
    </source>
</evidence>
<name>A0A087U9T7_STEMI</name>
<dbReference type="InterPro" id="IPR019323">
    <property type="entry name" value="ELKS/CAST"/>
</dbReference>
<keyword evidence="12" id="KW-1185">Reference proteome</keyword>
<feature type="region of interest" description="Disordered" evidence="10">
    <location>
        <begin position="1"/>
        <end position="239"/>
    </location>
</feature>
<dbReference type="GO" id="GO:0048788">
    <property type="term" value="C:cytoskeleton of presynaptic active zone"/>
    <property type="evidence" value="ECO:0007669"/>
    <property type="project" value="TreeGrafter"/>
</dbReference>
<dbReference type="PANTHER" id="PTHR18861">
    <property type="entry name" value="ELKS/RAB6-INTERACTING/CAST PROTEIN"/>
    <property type="match status" value="1"/>
</dbReference>
<dbReference type="OMA" id="HYYNEDL"/>
<feature type="compositionally biased region" description="Basic and acidic residues" evidence="10">
    <location>
        <begin position="156"/>
        <end position="181"/>
    </location>
</feature>
<keyword evidence="4" id="KW-0770">Synapse</keyword>
<dbReference type="PANTHER" id="PTHR18861:SF0">
    <property type="entry name" value="BRUCHPILOT, ISOFORM J"/>
    <property type="match status" value="1"/>
</dbReference>
<feature type="non-terminal residue" evidence="11">
    <location>
        <position position="325"/>
    </location>
</feature>
<evidence type="ECO:0000313" key="11">
    <source>
        <dbReference type="EMBL" id="KFM74126.1"/>
    </source>
</evidence>
<keyword evidence="3" id="KW-0597">Phosphoprotein</keyword>
<dbReference type="Pfam" id="PF10174">
    <property type="entry name" value="Cast"/>
    <property type="match status" value="1"/>
</dbReference>
<dbReference type="EMBL" id="KK118878">
    <property type="protein sequence ID" value="KFM74126.1"/>
    <property type="molecule type" value="Genomic_DNA"/>
</dbReference>
<gene>
    <name evidence="11" type="ORF">X975_14736</name>
</gene>
<keyword evidence="7" id="KW-0966">Cell projection</keyword>
<accession>A0A087U9T7</accession>
<feature type="compositionally biased region" description="Polar residues" evidence="10">
    <location>
        <begin position="102"/>
        <end position="112"/>
    </location>
</feature>
<evidence type="ECO:0000256" key="1">
    <source>
        <dbReference type="ARBA" id="ARBA00004245"/>
    </source>
</evidence>
<dbReference type="OrthoDB" id="2019763at2759"/>
<sequence length="325" mass="35941">MQTRIDAAPAMSREVYGSSSINQKSPKPVRRDPVASAASSTYYKPSSISQPVSSRGSPIGSRTASTENTAANRRSSRHGYGVSRSSNASPLTLPTDGPVPHSISTSAFNVGQGSAGGHYYNEDLGSPTMDGRGTGGPAPGHHRSRSATRVPLRNYHSLERDQDREFVPIRDPRDRSLDRTDMTGSGSRHPRSRERSLDRSGYRDRDDYAYRDLDGPMDTDPYRDTGHSMSRSGHGSYGDTRHSYGRSGGDGFVMELQSRLNDLQNQYSNLKRELDATTQKLGSSMHSIKTFWSPELKKERALRKEEAAKYALINDQLKILRSENQ</sequence>
<keyword evidence="2" id="KW-0963">Cytoplasm</keyword>
<evidence type="ECO:0000256" key="7">
    <source>
        <dbReference type="ARBA" id="ARBA00023273"/>
    </source>
</evidence>
<proteinExistence type="predicted"/>
<evidence type="ECO:0000256" key="9">
    <source>
        <dbReference type="SAM" id="Coils"/>
    </source>
</evidence>
<feature type="compositionally biased region" description="Polar residues" evidence="10">
    <location>
        <begin position="83"/>
        <end position="92"/>
    </location>
</feature>
<keyword evidence="6" id="KW-0206">Cytoskeleton</keyword>
<keyword evidence="5 9" id="KW-0175">Coiled coil</keyword>
<dbReference type="GO" id="GO:0048167">
    <property type="term" value="P:regulation of synaptic plasticity"/>
    <property type="evidence" value="ECO:0007669"/>
    <property type="project" value="TreeGrafter"/>
</dbReference>
<evidence type="ECO:0000256" key="8">
    <source>
        <dbReference type="ARBA" id="ARBA00034106"/>
    </source>
</evidence>
<feature type="compositionally biased region" description="Basic and acidic residues" evidence="10">
    <location>
        <begin position="193"/>
        <end position="226"/>
    </location>
</feature>
<dbReference type="GO" id="GO:0007274">
    <property type="term" value="P:neuromuscular synaptic transmission"/>
    <property type="evidence" value="ECO:0007669"/>
    <property type="project" value="TreeGrafter"/>
</dbReference>
<organism evidence="11 12">
    <name type="scientific">Stegodyphus mimosarum</name>
    <name type="common">African social velvet spider</name>
    <dbReference type="NCBI Taxonomy" id="407821"/>
    <lineage>
        <taxon>Eukaryota</taxon>
        <taxon>Metazoa</taxon>
        <taxon>Ecdysozoa</taxon>
        <taxon>Arthropoda</taxon>
        <taxon>Chelicerata</taxon>
        <taxon>Arachnida</taxon>
        <taxon>Araneae</taxon>
        <taxon>Araneomorphae</taxon>
        <taxon>Entelegynae</taxon>
        <taxon>Eresoidea</taxon>
        <taxon>Eresidae</taxon>
        <taxon>Stegodyphus</taxon>
    </lineage>
</organism>
<feature type="coiled-coil region" evidence="9">
    <location>
        <begin position="253"/>
        <end position="280"/>
    </location>
</feature>
<reference evidence="11 12" key="1">
    <citation type="submission" date="2013-11" db="EMBL/GenBank/DDBJ databases">
        <title>Genome sequencing of Stegodyphus mimosarum.</title>
        <authorList>
            <person name="Bechsgaard J."/>
        </authorList>
    </citation>
    <scope>NUCLEOTIDE SEQUENCE [LARGE SCALE GENOMIC DNA]</scope>
</reference>
<evidence type="ECO:0000256" key="10">
    <source>
        <dbReference type="SAM" id="MobiDB-lite"/>
    </source>
</evidence>
<protein>
    <submittedName>
        <fullName evidence="11">ERC protein 2</fullName>
    </submittedName>
</protein>